<dbReference type="InParanoid" id="M0D7C7"/>
<feature type="compositionally biased region" description="Basic and acidic residues" evidence="1">
    <location>
        <begin position="328"/>
        <end position="347"/>
    </location>
</feature>
<accession>M0D7C7</accession>
<dbReference type="eggNOG" id="arCOG14661">
    <property type="taxonomic scope" value="Archaea"/>
</dbReference>
<feature type="region of interest" description="Disordered" evidence="1">
    <location>
        <begin position="324"/>
        <end position="347"/>
    </location>
</feature>
<dbReference type="Proteomes" id="UP000011513">
    <property type="component" value="Unassembled WGS sequence"/>
</dbReference>
<organism evidence="2 3">
    <name type="scientific">Halogeometricum pallidum JCM 14848</name>
    <dbReference type="NCBI Taxonomy" id="1227487"/>
    <lineage>
        <taxon>Archaea</taxon>
        <taxon>Methanobacteriati</taxon>
        <taxon>Methanobacteriota</taxon>
        <taxon>Stenosarchaea group</taxon>
        <taxon>Halobacteria</taxon>
        <taxon>Halobacteriales</taxon>
        <taxon>Haloferacaceae</taxon>
        <taxon>Halogeometricum</taxon>
    </lineage>
</organism>
<feature type="region of interest" description="Disordered" evidence="1">
    <location>
        <begin position="1128"/>
        <end position="1162"/>
    </location>
</feature>
<dbReference type="AlphaFoldDB" id="M0D7C7"/>
<feature type="compositionally biased region" description="Basic and acidic residues" evidence="1">
    <location>
        <begin position="1135"/>
        <end position="1162"/>
    </location>
</feature>
<dbReference type="EMBL" id="AOIV01000021">
    <property type="protein sequence ID" value="ELZ31401.1"/>
    <property type="molecule type" value="Genomic_DNA"/>
</dbReference>
<reference evidence="2 3" key="1">
    <citation type="journal article" date="2014" name="PLoS Genet.">
        <title>Phylogenetically driven sequencing of extremely halophilic archaea reveals strategies for static and dynamic osmo-response.</title>
        <authorList>
            <person name="Becker E.A."/>
            <person name="Seitzer P.M."/>
            <person name="Tritt A."/>
            <person name="Larsen D."/>
            <person name="Krusor M."/>
            <person name="Yao A.I."/>
            <person name="Wu D."/>
            <person name="Madern D."/>
            <person name="Eisen J.A."/>
            <person name="Darling A.E."/>
            <person name="Facciotti M.T."/>
        </authorList>
    </citation>
    <scope>NUCLEOTIDE SEQUENCE [LARGE SCALE GENOMIC DNA]</scope>
    <source>
        <strain evidence="2 3">JCM 14848</strain>
    </source>
</reference>
<proteinExistence type="predicted"/>
<evidence type="ECO:0000313" key="2">
    <source>
        <dbReference type="EMBL" id="ELZ31401.1"/>
    </source>
</evidence>
<feature type="region of interest" description="Disordered" evidence="1">
    <location>
        <begin position="101"/>
        <end position="132"/>
    </location>
</feature>
<gene>
    <name evidence="2" type="ORF">C474_08867</name>
</gene>
<evidence type="ECO:0000256" key="1">
    <source>
        <dbReference type="SAM" id="MobiDB-lite"/>
    </source>
</evidence>
<sequence>MPVVAVVPDANAEVTYVLPDRPRITRDSAGRPILTFKLLLERQPMAYEESIAPLVEGGMLSFESSLAVPDTILAELGCNSNSEYRQLYARTVVFELRTDETVSPDAAGGEHAEDGSNGTEPEGEGGVSTYGNGSRVLMESTASGTNPRAALSASLERDDAISVLEAFEGTGDSLVLGVDVTYGARSVGELHLRGSWADIYDFLADRIDESVTTARLRDLFDELVDDGVVSVQSAVDQPTVREAAFSAFLDQSFVVLARGDDEPRYSLRERPDQMFRLSYSERQDSVTEQTRTVSAPLTTVLGEVTDEFRTEELVSIIALDADGGVEPTPRRRRDDSTRYRRQHEERPTRLAVRNGEIRSLALDLSSTATTVIPQGVHADPSAKLLVQQERPLWALDDLVVEPKPRARLPVVDDPEGLLWPDSRDASRSWYAPEFELVSPDPSSSVETSPFTFGYERTGVTEGGKPGLEATIDLELRQRPSPEVERAIAADDRRSSPVELRDLSVWLDVPFVDSETGETRSHRVDADVTREGGRVRASVHLLNDWVRLCYGALAIAEFQSRRAAIAVEYTFAAYLNTGKEQYQLARGAKSAGPTVVYSSEAVERAESSVVLDASTATLHFPGQRLQMARDGNVSQRSRALLGSRTDVGLRSGVESTLIQNYRPTPASVLVRPEISTIKLPDSTAKTQRRTLVRQIQVDVFVACSQFGHLYVERTETGTAAVGCRDALQLGEISYRQYEQMADVPGTDAEISEEVAAVYRSLMQPGRFLVVPSRYRITRHAVGSPEAYQPAAAVYSLIDVAANTQRLVFDAELRPDVSPAAFRALRERLLAHAPNPRLVFPTDVMSSAAYDWAGTFEPTVLEGANRLRVTMESELATEGLLMLRRLSSRLGISGYARFELTDGTVLPTAELALQLCRLTGPGESGPVEVTDRGDSVRLSNHSEERVGVTELRTYTDGRRTSTIPIDDSVEAGSTTDVSVSADLSGVDVVAVVEQETCTARHIDETRVFVGETPDYVEDIETTVLLFFPDVDLEATEIAEIEAEARFAGDEGSYPFSLSGEPLVGTVTVTYPLAAYLGDGSAQFQFRLTVVTETGERRETAWLDWDISASGVLIDVPTELLVSTAVDRFGGETQPQTDLEKMPGPDVSHRPERTTKSETTEQRPR</sequence>
<evidence type="ECO:0000313" key="3">
    <source>
        <dbReference type="Proteomes" id="UP000011513"/>
    </source>
</evidence>
<protein>
    <submittedName>
        <fullName evidence="2">Uncharacterized protein</fullName>
    </submittedName>
</protein>
<name>M0D7C7_HALPD</name>
<comment type="caution">
    <text evidence="2">The sequence shown here is derived from an EMBL/GenBank/DDBJ whole genome shotgun (WGS) entry which is preliminary data.</text>
</comment>
<keyword evidence="3" id="KW-1185">Reference proteome</keyword>